<proteinExistence type="predicted"/>
<accession>B0G932</accession>
<keyword evidence="1" id="KW-0472">Membrane</keyword>
<dbReference type="STRING" id="411461.DORFOR_02794"/>
<sequence length="552" mass="62095">MESLVFKTQSERNIGKQRRSRSCGNYLNFGCTDFTCRYIQISAHKSGRDDFREDYKREQRYLKGEVTVYLSLVFILLISFAGAMLESASLQNVKNYRRADMTRAVESIFAEYQKELWEVYGIFALEGSYETGSYSEELLKERLAYYGASGMDQEITRIQLLTDQGASAFYEQVTAYMENKYGLDKVKKLVGQTDTWKAGEEALQNYERDGAKTEQELQELLSQKEELPEEENPLSHVAKLKSMPLVDLIMPKGRVMSKKSITLSEMVSHRKRNQGYGDFSDVAGSESTISKLLFGEYVLEHFKMASDSLQSGNENYNSGDSVGGDFVRGDSANEDFSNGNRGDMAGAGSLDYELEYILEGHASDRENLETVASKLLMVRFVPDYAYIQTDPEKKAEAEAAALTLCTVIGLPELAEGAAQGILLAWAYGEAIMDIRTLISGGKVPLVKNAEDWKLSLSGLMQLGSAGENVAADSGKDMESGLAYREYLRMLLFLKSQDEVGMRTLDMVEQNLKIRYGQTFFRADACISRVEFHSTCNLRRGIMYDFPTYFGYN</sequence>
<dbReference type="AlphaFoldDB" id="B0G932"/>
<keyword evidence="1" id="KW-0812">Transmembrane</keyword>
<dbReference type="Pfam" id="PF18960">
    <property type="entry name" value="DUF5702"/>
    <property type="match status" value="1"/>
</dbReference>
<dbReference type="eggNOG" id="ENOG502ZC8M">
    <property type="taxonomic scope" value="Bacteria"/>
</dbReference>
<reference evidence="2 3" key="1">
    <citation type="submission" date="2007-10" db="EMBL/GenBank/DDBJ databases">
        <title>Draft genome sequence of Dorea formicigenerans(ATCC 27755).</title>
        <authorList>
            <person name="Sudarsanam P."/>
            <person name="Ley R."/>
            <person name="Guruge J."/>
            <person name="Turnbaugh P.J."/>
            <person name="Mahowald M."/>
            <person name="Liep D."/>
            <person name="Gordon J."/>
        </authorList>
    </citation>
    <scope>NUCLEOTIDE SEQUENCE [LARGE SCALE GENOMIC DNA]</scope>
    <source>
        <strain evidence="2 3">ATCC 27755</strain>
    </source>
</reference>
<organism evidence="2 3">
    <name type="scientific">Dorea formicigenerans ATCC 27755</name>
    <dbReference type="NCBI Taxonomy" id="411461"/>
    <lineage>
        <taxon>Bacteria</taxon>
        <taxon>Bacillati</taxon>
        <taxon>Bacillota</taxon>
        <taxon>Clostridia</taxon>
        <taxon>Lachnospirales</taxon>
        <taxon>Lachnospiraceae</taxon>
        <taxon>Dorea</taxon>
    </lineage>
</organism>
<comment type="caution">
    <text evidence="2">The sequence shown here is derived from an EMBL/GenBank/DDBJ whole genome shotgun (WGS) entry which is preliminary data.</text>
</comment>
<protein>
    <submittedName>
        <fullName evidence="2">Uncharacterized protein</fullName>
    </submittedName>
</protein>
<dbReference type="EMBL" id="AAXA02000015">
    <property type="protein sequence ID" value="EDR46186.1"/>
    <property type="molecule type" value="Genomic_DNA"/>
</dbReference>
<gene>
    <name evidence="2" type="ORF">DORFOR_02794</name>
</gene>
<dbReference type="InterPro" id="IPR043756">
    <property type="entry name" value="DUF5702"/>
</dbReference>
<evidence type="ECO:0000256" key="1">
    <source>
        <dbReference type="SAM" id="Phobius"/>
    </source>
</evidence>
<reference evidence="2 3" key="2">
    <citation type="submission" date="2007-10" db="EMBL/GenBank/DDBJ databases">
        <authorList>
            <person name="Fulton L."/>
            <person name="Clifton S."/>
            <person name="Fulton B."/>
            <person name="Xu J."/>
            <person name="Minx P."/>
            <person name="Pepin K.H."/>
            <person name="Johnson M."/>
            <person name="Thiruvilangam P."/>
            <person name="Bhonagiri V."/>
            <person name="Nash W.E."/>
            <person name="Wang C."/>
            <person name="Mardis E.R."/>
            <person name="Wilson R.K."/>
        </authorList>
    </citation>
    <scope>NUCLEOTIDE SEQUENCE [LARGE SCALE GENOMIC DNA]</scope>
    <source>
        <strain evidence="2 3">ATCC 27755</strain>
    </source>
</reference>
<name>B0G932_9FIRM</name>
<dbReference type="PaxDb" id="411461-DORFOR_02794"/>
<feature type="transmembrane region" description="Helical" evidence="1">
    <location>
        <begin position="66"/>
        <end position="85"/>
    </location>
</feature>
<keyword evidence="1" id="KW-1133">Transmembrane helix</keyword>
<dbReference type="Proteomes" id="UP000005359">
    <property type="component" value="Unassembled WGS sequence"/>
</dbReference>
<evidence type="ECO:0000313" key="3">
    <source>
        <dbReference type="Proteomes" id="UP000005359"/>
    </source>
</evidence>
<evidence type="ECO:0000313" key="2">
    <source>
        <dbReference type="EMBL" id="EDR46186.1"/>
    </source>
</evidence>